<evidence type="ECO:0000313" key="6">
    <source>
        <dbReference type="Proteomes" id="UP000026923"/>
    </source>
</evidence>
<protein>
    <submittedName>
        <fullName evidence="5">3-hydroxybutyryl-CoA dehydrogenase</fullName>
        <ecNumber evidence="5">1.1.1.157</ecNumber>
    </submittedName>
</protein>
<feature type="site" description="Important for catalytic activity" evidence="2">
    <location>
        <position position="156"/>
    </location>
</feature>
<dbReference type="PANTHER" id="PTHR48075">
    <property type="entry name" value="3-HYDROXYACYL-COA DEHYDROGENASE FAMILY PROTEIN"/>
    <property type="match status" value="1"/>
</dbReference>
<dbReference type="GO" id="GO:0008691">
    <property type="term" value="F:3-hydroxybutyryl-CoA dehydrogenase activity"/>
    <property type="evidence" value="ECO:0007669"/>
    <property type="project" value="UniProtKB-EC"/>
</dbReference>
<dbReference type="GO" id="GO:0006631">
    <property type="term" value="P:fatty acid metabolic process"/>
    <property type="evidence" value="ECO:0007669"/>
    <property type="project" value="InterPro"/>
</dbReference>
<dbReference type="PANTHER" id="PTHR48075:SF5">
    <property type="entry name" value="3-HYDROXYBUTYRYL-COA DEHYDROGENASE"/>
    <property type="match status" value="1"/>
</dbReference>
<organism evidence="5 6">
    <name type="scientific">Stutzerimonas stutzeri KOS6</name>
    <dbReference type="NCBI Taxonomy" id="1218352"/>
    <lineage>
        <taxon>Bacteria</taxon>
        <taxon>Pseudomonadati</taxon>
        <taxon>Pseudomonadota</taxon>
        <taxon>Gammaproteobacteria</taxon>
        <taxon>Pseudomonadales</taxon>
        <taxon>Pseudomonadaceae</taxon>
        <taxon>Stutzerimonas</taxon>
    </lineage>
</organism>
<dbReference type="SUPFAM" id="SSF48179">
    <property type="entry name" value="6-phosphogluconate dehydrogenase C-terminal domain-like"/>
    <property type="match status" value="1"/>
</dbReference>
<dbReference type="EC" id="1.1.1.157" evidence="5"/>
<dbReference type="InterPro" id="IPR008927">
    <property type="entry name" value="6-PGluconate_DH-like_C_sf"/>
</dbReference>
<dbReference type="InterPro" id="IPR022694">
    <property type="entry name" value="3-OHacyl-CoA_DH"/>
</dbReference>
<feature type="domain" description="3-hydroxyacyl-CoA dehydrogenase C-terminal" evidence="3">
    <location>
        <begin position="203"/>
        <end position="294"/>
    </location>
</feature>
<dbReference type="Pfam" id="PF00725">
    <property type="entry name" value="3HCDH"/>
    <property type="match status" value="1"/>
</dbReference>
<feature type="domain" description="3-hydroxyacyl-CoA dehydrogenase NAD binding" evidence="4">
    <location>
        <begin position="20"/>
        <end position="199"/>
    </location>
</feature>
<name>A0A061JJ42_STUST</name>
<accession>A0A061JJ42</accession>
<dbReference type="Proteomes" id="UP000026923">
    <property type="component" value="Unassembled WGS sequence"/>
</dbReference>
<evidence type="ECO:0000256" key="2">
    <source>
        <dbReference type="PIRSR" id="PIRSR000105-1"/>
    </source>
</evidence>
<evidence type="ECO:0000313" key="5">
    <source>
        <dbReference type="EMBL" id="EWC38956.1"/>
    </source>
</evidence>
<evidence type="ECO:0000256" key="1">
    <source>
        <dbReference type="ARBA" id="ARBA00023002"/>
    </source>
</evidence>
<dbReference type="InterPro" id="IPR013328">
    <property type="entry name" value="6PGD_dom2"/>
</dbReference>
<sequence length="295" mass="31506">MNMTQDTTKTVASPSGLQRVTVLGTGVLGAQIAFQCAFHGKSVTAYDIDAAALERARDALTRLAQTYAADLPGTTPEATTRVAAAIALSSDLAQAVRDADLVIEAVPEKLELKRSVYAELARLAREGTIFATNSSTLLPSAFADATGRPEKFLALHFANHIWRQNTAEVMGTPQTDPEVFEQVARFAAEIGMEPIRLHKEQPGYVLNSLLVPLLNAAAALLLKGVASPEDIDKTWRIGTGAKLGPFQIYDIVGLRTAYNIASANPATQGWAEYLKVNYIDKGRLGAGAGGGFYDD</sequence>
<dbReference type="OrthoDB" id="9803287at2"/>
<dbReference type="Pfam" id="PF02737">
    <property type="entry name" value="3HCDH_N"/>
    <property type="match status" value="1"/>
</dbReference>
<dbReference type="EMBL" id="AMCZ02000072">
    <property type="protein sequence ID" value="EWC38956.1"/>
    <property type="molecule type" value="Genomic_DNA"/>
</dbReference>
<dbReference type="InterPro" id="IPR036291">
    <property type="entry name" value="NAD(P)-bd_dom_sf"/>
</dbReference>
<proteinExistence type="predicted"/>
<dbReference type="RefSeq" id="WP_016448220.1">
    <property type="nucleotide sequence ID" value="NZ_KK020676.1"/>
</dbReference>
<dbReference type="Gene3D" id="3.40.50.720">
    <property type="entry name" value="NAD(P)-binding Rossmann-like Domain"/>
    <property type="match status" value="1"/>
</dbReference>
<dbReference type="NCBIfam" id="NF006143">
    <property type="entry name" value="PRK08293.1"/>
    <property type="match status" value="1"/>
</dbReference>
<dbReference type="InterPro" id="IPR006176">
    <property type="entry name" value="3-OHacyl-CoA_DH_NAD-bd"/>
</dbReference>
<dbReference type="Gene3D" id="1.10.1040.10">
    <property type="entry name" value="N-(1-d-carboxylethyl)-l-norvaline Dehydrogenase, domain 2"/>
    <property type="match status" value="1"/>
</dbReference>
<comment type="caution">
    <text evidence="5">The sequence shown here is derived from an EMBL/GenBank/DDBJ whole genome shotgun (WGS) entry which is preliminary data.</text>
</comment>
<dbReference type="eggNOG" id="COG1250">
    <property type="taxonomic scope" value="Bacteria"/>
</dbReference>
<evidence type="ECO:0000259" key="4">
    <source>
        <dbReference type="Pfam" id="PF02737"/>
    </source>
</evidence>
<dbReference type="InterPro" id="IPR006108">
    <property type="entry name" value="3HC_DH_C"/>
</dbReference>
<keyword evidence="1 5" id="KW-0560">Oxidoreductase</keyword>
<evidence type="ECO:0000259" key="3">
    <source>
        <dbReference type="Pfam" id="PF00725"/>
    </source>
</evidence>
<dbReference type="HOGENOM" id="CLU_009834_2_0_6"/>
<reference evidence="5 6" key="1">
    <citation type="journal article" date="2013" name="Genome Announc.">
        <title>Draft Genome of the Nitrogen-Fixing Bacterium Pseudomonas stutzeri Strain KOS6 Isolated from Industrial Hydrocarbon Sludge.</title>
        <authorList>
            <person name="Grigoryeva T.V."/>
            <person name="Laikov A.V."/>
            <person name="Naumova R.P."/>
            <person name="Manolov A.I."/>
            <person name="Larin A.K."/>
            <person name="Karpova I.Y."/>
            <person name="Semashko T.A."/>
            <person name="Alexeev D.G."/>
            <person name="Kostryukova E.S."/>
            <person name="Muller R."/>
            <person name="Govorun V.M."/>
        </authorList>
    </citation>
    <scope>NUCLEOTIDE SEQUENCE [LARGE SCALE GENOMIC DNA]</scope>
    <source>
        <strain evidence="5 6">KOS6</strain>
    </source>
</reference>
<dbReference type="PIRSF" id="PIRSF000105">
    <property type="entry name" value="HCDH"/>
    <property type="match status" value="1"/>
</dbReference>
<dbReference type="GO" id="GO:0070403">
    <property type="term" value="F:NAD+ binding"/>
    <property type="evidence" value="ECO:0007669"/>
    <property type="project" value="InterPro"/>
</dbReference>
<dbReference type="AlphaFoldDB" id="A0A061JJ42"/>
<gene>
    <name evidence="5" type="ORF">B597_022725</name>
</gene>
<dbReference type="SUPFAM" id="SSF51735">
    <property type="entry name" value="NAD(P)-binding Rossmann-fold domains"/>
    <property type="match status" value="1"/>
</dbReference>